<gene>
    <name evidence="2" type="ORF">GUJ93_ZPchr0013g34673</name>
</gene>
<keyword evidence="3" id="KW-1185">Reference proteome</keyword>
<dbReference type="PANTHER" id="PTHR46277">
    <property type="entry name" value="OS03G0850700 PROTEIN"/>
    <property type="match status" value="1"/>
</dbReference>
<feature type="region of interest" description="Disordered" evidence="1">
    <location>
        <begin position="1"/>
        <end position="39"/>
    </location>
</feature>
<evidence type="ECO:0000256" key="1">
    <source>
        <dbReference type="SAM" id="MobiDB-lite"/>
    </source>
</evidence>
<dbReference type="EMBL" id="JAAALK010000079">
    <property type="protein sequence ID" value="KAG8098941.1"/>
    <property type="molecule type" value="Genomic_DNA"/>
</dbReference>
<comment type="caution">
    <text evidence="2">The sequence shown here is derived from an EMBL/GenBank/DDBJ whole genome shotgun (WGS) entry which is preliminary data.</text>
</comment>
<organism evidence="2 3">
    <name type="scientific">Zizania palustris</name>
    <name type="common">Northern wild rice</name>
    <dbReference type="NCBI Taxonomy" id="103762"/>
    <lineage>
        <taxon>Eukaryota</taxon>
        <taxon>Viridiplantae</taxon>
        <taxon>Streptophyta</taxon>
        <taxon>Embryophyta</taxon>
        <taxon>Tracheophyta</taxon>
        <taxon>Spermatophyta</taxon>
        <taxon>Magnoliopsida</taxon>
        <taxon>Liliopsida</taxon>
        <taxon>Poales</taxon>
        <taxon>Poaceae</taxon>
        <taxon>BOP clade</taxon>
        <taxon>Oryzoideae</taxon>
        <taxon>Oryzeae</taxon>
        <taxon>Zizaniinae</taxon>
        <taxon>Zizania</taxon>
    </lineage>
</organism>
<dbReference type="Proteomes" id="UP000729402">
    <property type="component" value="Unassembled WGS sequence"/>
</dbReference>
<dbReference type="PANTHER" id="PTHR46277:SF3">
    <property type="entry name" value="BINDING PROTEIN, PUTATIVE-RELATED"/>
    <property type="match status" value="1"/>
</dbReference>
<evidence type="ECO:0000313" key="3">
    <source>
        <dbReference type="Proteomes" id="UP000729402"/>
    </source>
</evidence>
<dbReference type="AlphaFoldDB" id="A0A8J5WWG2"/>
<sequence length="169" mass="19668">MSSRSDGSPSPETASQRPYARRRCDRRRRSPGSLAHGRQYRCRPASPRFTHGSEYASVASVWEFLIPSRCPSSPPHHPCRRCYQPWHSRNLKNEALIPLEEDDRSLRRFLRARGHNIGKASAMTLRYLQWKREEKPGGGAMITDEKVRNELVQEKLYMQGFDKQHRPLL</sequence>
<protein>
    <recommendedName>
        <fullName evidence="4">CRAL/TRIO N-terminal domain-containing protein</fullName>
    </recommendedName>
</protein>
<feature type="compositionally biased region" description="Basic residues" evidence="1">
    <location>
        <begin position="19"/>
        <end position="30"/>
    </location>
</feature>
<evidence type="ECO:0008006" key="4">
    <source>
        <dbReference type="Google" id="ProtNLM"/>
    </source>
</evidence>
<evidence type="ECO:0000313" key="2">
    <source>
        <dbReference type="EMBL" id="KAG8098941.1"/>
    </source>
</evidence>
<dbReference type="OrthoDB" id="1434354at2759"/>
<accession>A0A8J5WWG2</accession>
<reference evidence="2" key="2">
    <citation type="submission" date="2021-02" db="EMBL/GenBank/DDBJ databases">
        <authorList>
            <person name="Kimball J.A."/>
            <person name="Haas M.W."/>
            <person name="Macchietto M."/>
            <person name="Kono T."/>
            <person name="Duquette J."/>
            <person name="Shao M."/>
        </authorList>
    </citation>
    <scope>NUCLEOTIDE SEQUENCE</scope>
    <source>
        <tissue evidence="2">Fresh leaf tissue</tissue>
    </source>
</reference>
<reference evidence="2" key="1">
    <citation type="journal article" date="2021" name="bioRxiv">
        <title>Whole Genome Assembly and Annotation of Northern Wild Rice, Zizania palustris L., Supports a Whole Genome Duplication in the Zizania Genus.</title>
        <authorList>
            <person name="Haas M."/>
            <person name="Kono T."/>
            <person name="Macchietto M."/>
            <person name="Millas R."/>
            <person name="McGilp L."/>
            <person name="Shao M."/>
            <person name="Duquette J."/>
            <person name="Hirsch C.N."/>
            <person name="Kimball J."/>
        </authorList>
    </citation>
    <scope>NUCLEOTIDE SEQUENCE</scope>
    <source>
        <tissue evidence="2">Fresh leaf tissue</tissue>
    </source>
</reference>
<feature type="compositionally biased region" description="Polar residues" evidence="1">
    <location>
        <begin position="1"/>
        <end position="16"/>
    </location>
</feature>
<proteinExistence type="predicted"/>
<name>A0A8J5WWG2_ZIZPA</name>